<dbReference type="Proteomes" id="UP000834106">
    <property type="component" value="Chromosome 6"/>
</dbReference>
<reference evidence="2" key="1">
    <citation type="submission" date="2023-05" db="EMBL/GenBank/DDBJ databases">
        <authorList>
            <person name="Huff M."/>
        </authorList>
    </citation>
    <scope>NUCLEOTIDE SEQUENCE</scope>
</reference>
<name>A0AAD2DTG3_9LAMI</name>
<dbReference type="AlphaFoldDB" id="A0AAD2DTG3"/>
<keyword evidence="1" id="KW-0812">Transmembrane</keyword>
<keyword evidence="1" id="KW-0472">Membrane</keyword>
<dbReference type="Pfam" id="PF07816">
    <property type="entry name" value="DUF1645"/>
    <property type="match status" value="1"/>
</dbReference>
<protein>
    <submittedName>
        <fullName evidence="2">Uncharacterized protein</fullName>
    </submittedName>
</protein>
<evidence type="ECO:0000313" key="2">
    <source>
        <dbReference type="EMBL" id="CAI9764023.1"/>
    </source>
</evidence>
<sequence length="117" mass="13302">MSSAEELFLNGKIRPMKLSSHLQMLQVLLPLVDLEGSGDDELGEENSTSMRGRDLRMRNPRYAHRKTRSMSSRYGCDGVSDGVGGGDDWGYRFRSRYSWWWSVMLEVVLVVVVVAMV</sequence>
<proteinExistence type="predicted"/>
<gene>
    <name evidence="2" type="ORF">FPE_LOCUS11453</name>
</gene>
<dbReference type="EMBL" id="OU503041">
    <property type="protein sequence ID" value="CAI9764023.1"/>
    <property type="molecule type" value="Genomic_DNA"/>
</dbReference>
<keyword evidence="3" id="KW-1185">Reference proteome</keyword>
<keyword evidence="1" id="KW-1133">Transmembrane helix</keyword>
<feature type="transmembrane region" description="Helical" evidence="1">
    <location>
        <begin position="99"/>
        <end position="116"/>
    </location>
</feature>
<evidence type="ECO:0000313" key="3">
    <source>
        <dbReference type="Proteomes" id="UP000834106"/>
    </source>
</evidence>
<dbReference type="InterPro" id="IPR012442">
    <property type="entry name" value="DUF1645_plant"/>
</dbReference>
<accession>A0AAD2DTG3</accession>
<organism evidence="2 3">
    <name type="scientific">Fraxinus pennsylvanica</name>
    <dbReference type="NCBI Taxonomy" id="56036"/>
    <lineage>
        <taxon>Eukaryota</taxon>
        <taxon>Viridiplantae</taxon>
        <taxon>Streptophyta</taxon>
        <taxon>Embryophyta</taxon>
        <taxon>Tracheophyta</taxon>
        <taxon>Spermatophyta</taxon>
        <taxon>Magnoliopsida</taxon>
        <taxon>eudicotyledons</taxon>
        <taxon>Gunneridae</taxon>
        <taxon>Pentapetalae</taxon>
        <taxon>asterids</taxon>
        <taxon>lamiids</taxon>
        <taxon>Lamiales</taxon>
        <taxon>Oleaceae</taxon>
        <taxon>Oleeae</taxon>
        <taxon>Fraxinus</taxon>
    </lineage>
</organism>
<evidence type="ECO:0000256" key="1">
    <source>
        <dbReference type="SAM" id="Phobius"/>
    </source>
</evidence>